<dbReference type="PROSITE" id="PS00184">
    <property type="entry name" value="GARS"/>
    <property type="match status" value="1"/>
</dbReference>
<dbReference type="PANTHER" id="PTHR43472:SF1">
    <property type="entry name" value="PHOSPHORIBOSYLAMINE--GLYCINE LIGASE, CHLOROPLASTIC"/>
    <property type="match status" value="1"/>
</dbReference>
<evidence type="ECO:0000256" key="5">
    <source>
        <dbReference type="ARBA" id="ARBA00022598"/>
    </source>
</evidence>
<dbReference type="InterPro" id="IPR037123">
    <property type="entry name" value="PRibGlycinamide_synth_C_sf"/>
</dbReference>
<dbReference type="PANTHER" id="PTHR43472">
    <property type="entry name" value="PHOSPHORIBOSYLAMINE--GLYCINE LIGASE"/>
    <property type="match status" value="1"/>
</dbReference>
<evidence type="ECO:0000256" key="1">
    <source>
        <dbReference type="ARBA" id="ARBA00001936"/>
    </source>
</evidence>
<dbReference type="AlphaFoldDB" id="A0A380N249"/>
<dbReference type="InterPro" id="IPR011054">
    <property type="entry name" value="Rudment_hybrid_motif"/>
</dbReference>
<gene>
    <name evidence="14 17" type="primary">purD</name>
    <name evidence="17" type="ORF">NCTC10717_01728</name>
</gene>
<dbReference type="GO" id="GO:0004637">
    <property type="term" value="F:phosphoribosylamine-glycine ligase activity"/>
    <property type="evidence" value="ECO:0007669"/>
    <property type="project" value="UniProtKB-UniRule"/>
</dbReference>
<dbReference type="HAMAP" id="MF_00138">
    <property type="entry name" value="GARS"/>
    <property type="match status" value="1"/>
</dbReference>
<evidence type="ECO:0000313" key="18">
    <source>
        <dbReference type="Proteomes" id="UP000254575"/>
    </source>
</evidence>
<dbReference type="SUPFAM" id="SSF56059">
    <property type="entry name" value="Glutathione synthetase ATP-binding domain-like"/>
    <property type="match status" value="1"/>
</dbReference>
<dbReference type="NCBIfam" id="TIGR00877">
    <property type="entry name" value="purD"/>
    <property type="match status" value="1"/>
</dbReference>
<dbReference type="InterPro" id="IPR020562">
    <property type="entry name" value="PRibGlycinamide_synth_N"/>
</dbReference>
<accession>A0A380N249</accession>
<evidence type="ECO:0000256" key="9">
    <source>
        <dbReference type="ARBA" id="ARBA00022840"/>
    </source>
</evidence>
<keyword evidence="9 15" id="KW-0067">ATP-binding</keyword>
<evidence type="ECO:0000256" key="7">
    <source>
        <dbReference type="ARBA" id="ARBA00022741"/>
    </source>
</evidence>
<dbReference type="GO" id="GO:0006189">
    <property type="term" value="P:'de novo' IMP biosynthetic process"/>
    <property type="evidence" value="ECO:0007669"/>
    <property type="project" value="UniProtKB-UniRule"/>
</dbReference>
<evidence type="ECO:0000256" key="10">
    <source>
        <dbReference type="ARBA" id="ARBA00023211"/>
    </source>
</evidence>
<protein>
    <recommendedName>
        <fullName evidence="4 14">Phosphoribosylamine--glycine ligase</fullName>
        <ecNumber evidence="4 14">6.3.4.13</ecNumber>
    </recommendedName>
    <alternativeName>
        <fullName evidence="14">GARS</fullName>
    </alternativeName>
    <alternativeName>
        <fullName evidence="12 14">Glycinamide ribonucleotide synthetase</fullName>
    </alternativeName>
    <alternativeName>
        <fullName evidence="13 14">Phosphoribosylglycinamide synthetase</fullName>
    </alternativeName>
</protein>
<evidence type="ECO:0000256" key="13">
    <source>
        <dbReference type="ARBA" id="ARBA00042864"/>
    </source>
</evidence>
<dbReference type="Pfam" id="PF01071">
    <property type="entry name" value="GARS_A"/>
    <property type="match status" value="1"/>
</dbReference>
<dbReference type="SUPFAM" id="SSF51246">
    <property type="entry name" value="Rudiment single hybrid motif"/>
    <property type="match status" value="1"/>
</dbReference>
<dbReference type="InterPro" id="IPR016185">
    <property type="entry name" value="PreATP-grasp_dom_sf"/>
</dbReference>
<comment type="catalytic activity">
    <reaction evidence="14">
        <text>5-phospho-beta-D-ribosylamine + glycine + ATP = N(1)-(5-phospho-beta-D-ribosyl)glycinamide + ADP + phosphate + H(+)</text>
        <dbReference type="Rhea" id="RHEA:17453"/>
        <dbReference type="ChEBI" id="CHEBI:15378"/>
        <dbReference type="ChEBI" id="CHEBI:30616"/>
        <dbReference type="ChEBI" id="CHEBI:43474"/>
        <dbReference type="ChEBI" id="CHEBI:57305"/>
        <dbReference type="ChEBI" id="CHEBI:58681"/>
        <dbReference type="ChEBI" id="CHEBI:143788"/>
        <dbReference type="ChEBI" id="CHEBI:456216"/>
        <dbReference type="EC" id="6.3.4.13"/>
    </reaction>
</comment>
<dbReference type="Proteomes" id="UP000254575">
    <property type="component" value="Unassembled WGS sequence"/>
</dbReference>
<dbReference type="InterPro" id="IPR020560">
    <property type="entry name" value="PRibGlycinamide_synth_C-dom"/>
</dbReference>
<dbReference type="PROSITE" id="PS50975">
    <property type="entry name" value="ATP_GRASP"/>
    <property type="match status" value="1"/>
</dbReference>
<comment type="cofactor">
    <cofactor evidence="2">
        <name>Mg(2+)</name>
        <dbReference type="ChEBI" id="CHEBI:18420"/>
    </cofactor>
</comment>
<comment type="similarity">
    <text evidence="11 14">Belongs to the GARS family.</text>
</comment>
<keyword evidence="7 15" id="KW-0547">Nucleotide-binding</keyword>
<evidence type="ECO:0000256" key="3">
    <source>
        <dbReference type="ARBA" id="ARBA00005174"/>
    </source>
</evidence>
<keyword evidence="18" id="KW-1185">Reference proteome</keyword>
<keyword evidence="5 14" id="KW-0436">Ligase</keyword>
<feature type="domain" description="ATP-grasp" evidence="16">
    <location>
        <begin position="107"/>
        <end position="313"/>
    </location>
</feature>
<evidence type="ECO:0000256" key="6">
    <source>
        <dbReference type="ARBA" id="ARBA00022723"/>
    </source>
</evidence>
<dbReference type="GO" id="GO:0009113">
    <property type="term" value="P:purine nucleobase biosynthetic process"/>
    <property type="evidence" value="ECO:0007669"/>
    <property type="project" value="InterPro"/>
</dbReference>
<evidence type="ECO:0000256" key="14">
    <source>
        <dbReference type="HAMAP-Rule" id="MF_00138"/>
    </source>
</evidence>
<evidence type="ECO:0000259" key="16">
    <source>
        <dbReference type="PROSITE" id="PS50975"/>
    </source>
</evidence>
<dbReference type="GO" id="GO:0046872">
    <property type="term" value="F:metal ion binding"/>
    <property type="evidence" value="ECO:0007669"/>
    <property type="project" value="UniProtKB-KW"/>
</dbReference>
<dbReference type="Gene3D" id="3.90.600.10">
    <property type="entry name" value="Phosphoribosylglycinamide synthetase, C-terminal domain"/>
    <property type="match status" value="1"/>
</dbReference>
<dbReference type="UniPathway" id="UPA00074">
    <property type="reaction ID" value="UER00125"/>
</dbReference>
<dbReference type="EC" id="6.3.4.13" evidence="4 14"/>
<dbReference type="InterPro" id="IPR020559">
    <property type="entry name" value="PRibGlycinamide_synth_CS"/>
</dbReference>
<dbReference type="EMBL" id="UHIA01000004">
    <property type="protein sequence ID" value="SUO97991.1"/>
    <property type="molecule type" value="Genomic_DNA"/>
</dbReference>
<evidence type="ECO:0000256" key="2">
    <source>
        <dbReference type="ARBA" id="ARBA00001946"/>
    </source>
</evidence>
<dbReference type="SUPFAM" id="SSF52440">
    <property type="entry name" value="PreATP-grasp domain"/>
    <property type="match status" value="1"/>
</dbReference>
<comment type="cofactor">
    <cofactor evidence="1">
        <name>Mn(2+)</name>
        <dbReference type="ChEBI" id="CHEBI:29035"/>
    </cofactor>
</comment>
<sequence>MKALIIGNGGREHAIAWKLAQEPRITHIYVAPGNGGTASLERAENLALTDSDALLQFARNNDIGLTFVGSEAWLVDGIVDRFQAAGLNIFGPHQAAAMLEGSKRFAKAFMQKYGVKTAAYQSFDQAEQALAYLKTCPYPTVVKASGLAAGKGVIICQNQAEAEKAVRDIMLKNRFGAAGTEIVIEEFLEGFEVSILSLCDGKNIVPLKSAKDHKTIGEYNQGENTGGMGVVAPHPSFTPTQYQAFIDDIMLPTLRGIQAEQLQFAGIIFFGLMVNERGVFLLEYNMRLGDPETQAVLALMQSSLLDAVLACIDGKLADIELQWSPKHAVCLVAASGGYPNEYAVGLPISGVEKASCFAQVFIAGAKKVDNGFLSSGGRVLNVVALGDDLGKARTQAYSALEKIQFERMVYRKDIGEIPS</sequence>
<name>A0A380N249_9GAMM</name>
<evidence type="ECO:0000256" key="12">
    <source>
        <dbReference type="ARBA" id="ARBA00042242"/>
    </source>
</evidence>
<dbReference type="GO" id="GO:0005524">
    <property type="term" value="F:ATP binding"/>
    <property type="evidence" value="ECO:0007669"/>
    <property type="project" value="UniProtKB-UniRule"/>
</dbReference>
<dbReference type="FunFam" id="3.40.50.20:FF:000006">
    <property type="entry name" value="Phosphoribosylamine--glycine ligase, chloroplastic"/>
    <property type="match status" value="1"/>
</dbReference>
<dbReference type="InterPro" id="IPR011761">
    <property type="entry name" value="ATP-grasp"/>
</dbReference>
<dbReference type="SMART" id="SM01210">
    <property type="entry name" value="GARS_C"/>
    <property type="match status" value="1"/>
</dbReference>
<proteinExistence type="inferred from homology"/>
<dbReference type="Pfam" id="PF02844">
    <property type="entry name" value="GARS_N"/>
    <property type="match status" value="1"/>
</dbReference>
<dbReference type="InterPro" id="IPR013815">
    <property type="entry name" value="ATP_grasp_subdomain_1"/>
</dbReference>
<dbReference type="InterPro" id="IPR020561">
    <property type="entry name" value="PRibGlycinamid_synth_ATP-grasp"/>
</dbReference>
<evidence type="ECO:0000313" key="17">
    <source>
        <dbReference type="EMBL" id="SUO97991.1"/>
    </source>
</evidence>
<organism evidence="17 18">
    <name type="scientific">Suttonella indologenes</name>
    <dbReference type="NCBI Taxonomy" id="13276"/>
    <lineage>
        <taxon>Bacteria</taxon>
        <taxon>Pseudomonadati</taxon>
        <taxon>Pseudomonadota</taxon>
        <taxon>Gammaproteobacteria</taxon>
        <taxon>Cardiobacteriales</taxon>
        <taxon>Cardiobacteriaceae</taxon>
        <taxon>Suttonella</taxon>
    </lineage>
</organism>
<dbReference type="OrthoDB" id="9807240at2"/>
<keyword evidence="6" id="KW-0479">Metal-binding</keyword>
<evidence type="ECO:0000256" key="4">
    <source>
        <dbReference type="ARBA" id="ARBA00013255"/>
    </source>
</evidence>
<reference evidence="17 18" key="1">
    <citation type="submission" date="2018-06" db="EMBL/GenBank/DDBJ databases">
        <authorList>
            <consortium name="Pathogen Informatics"/>
            <person name="Doyle S."/>
        </authorList>
    </citation>
    <scope>NUCLEOTIDE SEQUENCE [LARGE SCALE GENOMIC DNA]</scope>
    <source>
        <strain evidence="17 18">NCTC10717</strain>
    </source>
</reference>
<dbReference type="InterPro" id="IPR000115">
    <property type="entry name" value="PRibGlycinamide_synth"/>
</dbReference>
<keyword evidence="10" id="KW-0464">Manganese</keyword>
<dbReference type="Gene3D" id="3.40.50.20">
    <property type="match status" value="1"/>
</dbReference>
<evidence type="ECO:0000256" key="11">
    <source>
        <dbReference type="ARBA" id="ARBA00038345"/>
    </source>
</evidence>
<comment type="pathway">
    <text evidence="3 14">Purine metabolism; IMP biosynthesis via de novo pathway; N(1)-(5-phospho-D-ribosyl)glycinamide from 5-phospho-alpha-D-ribose 1-diphosphate: step 2/2.</text>
</comment>
<dbReference type="Gene3D" id="3.30.470.20">
    <property type="entry name" value="ATP-grasp fold, B domain"/>
    <property type="match status" value="1"/>
</dbReference>
<evidence type="ECO:0000256" key="8">
    <source>
        <dbReference type="ARBA" id="ARBA00022755"/>
    </source>
</evidence>
<dbReference type="FunFam" id="3.30.1490.20:FF:000006">
    <property type="entry name" value="phosphoribosylamine--glycine ligase, chloroplastic-like"/>
    <property type="match status" value="1"/>
</dbReference>
<dbReference type="SMART" id="SM01209">
    <property type="entry name" value="GARS_A"/>
    <property type="match status" value="1"/>
</dbReference>
<evidence type="ECO:0000256" key="15">
    <source>
        <dbReference type="PROSITE-ProRule" id="PRU00409"/>
    </source>
</evidence>
<dbReference type="Gene3D" id="3.30.1490.20">
    <property type="entry name" value="ATP-grasp fold, A domain"/>
    <property type="match status" value="1"/>
</dbReference>
<dbReference type="Pfam" id="PF02843">
    <property type="entry name" value="GARS_C"/>
    <property type="match status" value="1"/>
</dbReference>
<dbReference type="RefSeq" id="WP_115218874.1">
    <property type="nucleotide sequence ID" value="NZ_UHIA01000004.1"/>
</dbReference>
<keyword evidence="8 14" id="KW-0658">Purine biosynthesis</keyword>